<protein>
    <submittedName>
        <fullName evidence="3">Cytochrome P450</fullName>
    </submittedName>
</protein>
<dbReference type="GO" id="GO:0020037">
    <property type="term" value="F:heme binding"/>
    <property type="evidence" value="ECO:0007669"/>
    <property type="project" value="InterPro"/>
</dbReference>
<dbReference type="PANTHER" id="PTHR46696">
    <property type="entry name" value="P450, PUTATIVE (EUROFUNG)-RELATED"/>
    <property type="match status" value="1"/>
</dbReference>
<keyword evidence="4" id="KW-1185">Reference proteome</keyword>
<proteinExistence type="inferred from homology"/>
<gene>
    <name evidence="3" type="ORF">HNR57_006914</name>
</gene>
<accession>A0A7W9THR3</accession>
<dbReference type="PROSITE" id="PS00086">
    <property type="entry name" value="CYTOCHROME_P450"/>
    <property type="match status" value="1"/>
</dbReference>
<dbReference type="SUPFAM" id="SSF48264">
    <property type="entry name" value="Cytochrome P450"/>
    <property type="match status" value="1"/>
</dbReference>
<dbReference type="GO" id="GO:0004497">
    <property type="term" value="F:monooxygenase activity"/>
    <property type="evidence" value="ECO:0007669"/>
    <property type="project" value="InterPro"/>
</dbReference>
<dbReference type="GO" id="GO:0016705">
    <property type="term" value="F:oxidoreductase activity, acting on paired donors, with incorporation or reduction of molecular oxygen"/>
    <property type="evidence" value="ECO:0007669"/>
    <property type="project" value="InterPro"/>
</dbReference>
<evidence type="ECO:0000313" key="3">
    <source>
        <dbReference type="EMBL" id="MBB6080963.1"/>
    </source>
</evidence>
<dbReference type="PRINTS" id="PR00359">
    <property type="entry name" value="BP450"/>
</dbReference>
<feature type="compositionally biased region" description="Basic and acidic residues" evidence="2">
    <location>
        <begin position="394"/>
        <end position="407"/>
    </location>
</feature>
<evidence type="ECO:0000256" key="1">
    <source>
        <dbReference type="ARBA" id="ARBA00010617"/>
    </source>
</evidence>
<sequence>MSSVQMVEDPVDFYDRLREHGPVVRVHLDGDVPAYLVTGYTEVNQVLKDGLRFTRDLGQWSITPAELPPGWPLRPHTVRRQNMLHAVGEEHVRLRAAFRHSLGKIGRGHLSVIVRTAADQLIDAFVDDGHTDLVSRYALPLPVAALGRMFGFPPEEATRFQRLIPALLGGGEDALDANTELTEIIATHVSRRHADPREDVTTGLVEAGLSADEIEQTLWLSINASVGATTAWTANTLLLLARLEETRGDLRGWLRDIPGVMAEVLWDHAPVQQPIGRIATADVVLNDTSTLIPRGSLVVPSLAGANLDPSFDEMRKASAYEDNASHVAFGNGAHECPAPDEARVIVQGGVERLWTRLPDIYLTQPAQAVEWGDSILTRMPKHLSASWDPAQARHRGETLAHTPTGDR</sequence>
<dbReference type="InterPro" id="IPR002397">
    <property type="entry name" value="Cyt_P450_B"/>
</dbReference>
<name>A0A7W9THR3_9ACTN</name>
<dbReference type="PANTHER" id="PTHR46696:SF1">
    <property type="entry name" value="CYTOCHROME P450 YJIB-RELATED"/>
    <property type="match status" value="1"/>
</dbReference>
<comment type="caution">
    <text evidence="3">The sequence shown here is derived from an EMBL/GenBank/DDBJ whole genome shotgun (WGS) entry which is preliminary data.</text>
</comment>
<comment type="similarity">
    <text evidence="1">Belongs to the cytochrome P450 family.</text>
</comment>
<reference evidence="3 4" key="1">
    <citation type="submission" date="2020-08" db="EMBL/GenBank/DDBJ databases">
        <title>Genomic Encyclopedia of Type Strains, Phase IV (KMG-IV): sequencing the most valuable type-strain genomes for metagenomic binning, comparative biology and taxonomic classification.</title>
        <authorList>
            <person name="Goeker M."/>
        </authorList>
    </citation>
    <scope>NUCLEOTIDE SEQUENCE [LARGE SCALE GENOMIC DNA]</scope>
    <source>
        <strain evidence="3 4">DSM 43350</strain>
    </source>
</reference>
<dbReference type="InterPro" id="IPR036396">
    <property type="entry name" value="Cyt_P450_sf"/>
</dbReference>
<dbReference type="AlphaFoldDB" id="A0A7W9THR3"/>
<evidence type="ECO:0000256" key="2">
    <source>
        <dbReference type="SAM" id="MobiDB-lite"/>
    </source>
</evidence>
<dbReference type="EMBL" id="JACHGV010000015">
    <property type="protein sequence ID" value="MBB6080963.1"/>
    <property type="molecule type" value="Genomic_DNA"/>
</dbReference>
<organism evidence="3 4">
    <name type="scientific">Streptomyces paradoxus</name>
    <dbReference type="NCBI Taxonomy" id="66375"/>
    <lineage>
        <taxon>Bacteria</taxon>
        <taxon>Bacillati</taxon>
        <taxon>Actinomycetota</taxon>
        <taxon>Actinomycetes</taxon>
        <taxon>Kitasatosporales</taxon>
        <taxon>Streptomycetaceae</taxon>
        <taxon>Streptomyces</taxon>
    </lineage>
</organism>
<dbReference type="InterPro" id="IPR017972">
    <property type="entry name" value="Cyt_P450_CS"/>
</dbReference>
<dbReference type="GO" id="GO:0005506">
    <property type="term" value="F:iron ion binding"/>
    <property type="evidence" value="ECO:0007669"/>
    <property type="project" value="InterPro"/>
</dbReference>
<dbReference type="Gene3D" id="1.10.630.10">
    <property type="entry name" value="Cytochrome P450"/>
    <property type="match status" value="1"/>
</dbReference>
<evidence type="ECO:0000313" key="4">
    <source>
        <dbReference type="Proteomes" id="UP000591537"/>
    </source>
</evidence>
<dbReference type="Proteomes" id="UP000591537">
    <property type="component" value="Unassembled WGS sequence"/>
</dbReference>
<feature type="region of interest" description="Disordered" evidence="2">
    <location>
        <begin position="386"/>
        <end position="407"/>
    </location>
</feature>
<dbReference type="RefSeq" id="WP_184566365.1">
    <property type="nucleotide sequence ID" value="NZ_BAAARS010000012.1"/>
</dbReference>